<reference evidence="1" key="1">
    <citation type="journal article" date="2014" name="Front. Microbiol.">
        <title>High frequency of phylogenetically diverse reductive dehalogenase-homologous genes in deep subseafloor sedimentary metagenomes.</title>
        <authorList>
            <person name="Kawai M."/>
            <person name="Futagami T."/>
            <person name="Toyoda A."/>
            <person name="Takaki Y."/>
            <person name="Nishi S."/>
            <person name="Hori S."/>
            <person name="Arai W."/>
            <person name="Tsubouchi T."/>
            <person name="Morono Y."/>
            <person name="Uchiyama I."/>
            <person name="Ito T."/>
            <person name="Fujiyama A."/>
            <person name="Inagaki F."/>
            <person name="Takami H."/>
        </authorList>
    </citation>
    <scope>NUCLEOTIDE SEQUENCE</scope>
    <source>
        <strain evidence="1">Expedition CK06-06</strain>
    </source>
</reference>
<gene>
    <name evidence="1" type="ORF">S12H4_14244</name>
</gene>
<evidence type="ECO:0000313" key="1">
    <source>
        <dbReference type="EMBL" id="GAI80709.1"/>
    </source>
</evidence>
<dbReference type="InterPro" id="IPR010982">
    <property type="entry name" value="Lambda_DNA-bd_dom_sf"/>
</dbReference>
<dbReference type="AlphaFoldDB" id="X1TKY2"/>
<sequence>MGLKSSSIISRWEGGICMPKPLNIFKLAVVYRTMVDALFIDQLRELRKLVRDFSKETKRKFQQQN</sequence>
<accession>X1TKY2</accession>
<dbReference type="EMBL" id="BARW01006786">
    <property type="protein sequence ID" value="GAI80709.1"/>
    <property type="molecule type" value="Genomic_DNA"/>
</dbReference>
<comment type="caution">
    <text evidence="1">The sequence shown here is derived from an EMBL/GenBank/DDBJ whole genome shotgun (WGS) entry which is preliminary data.</text>
</comment>
<organism evidence="1">
    <name type="scientific">marine sediment metagenome</name>
    <dbReference type="NCBI Taxonomy" id="412755"/>
    <lineage>
        <taxon>unclassified sequences</taxon>
        <taxon>metagenomes</taxon>
        <taxon>ecological metagenomes</taxon>
    </lineage>
</organism>
<dbReference type="Gene3D" id="1.10.260.40">
    <property type="entry name" value="lambda repressor-like DNA-binding domains"/>
    <property type="match status" value="1"/>
</dbReference>
<name>X1TKY2_9ZZZZ</name>
<protein>
    <recommendedName>
        <fullName evidence="2">HTH cro/C1-type domain-containing protein</fullName>
    </recommendedName>
</protein>
<proteinExistence type="predicted"/>
<evidence type="ECO:0008006" key="2">
    <source>
        <dbReference type="Google" id="ProtNLM"/>
    </source>
</evidence>
<dbReference type="GO" id="GO:0003677">
    <property type="term" value="F:DNA binding"/>
    <property type="evidence" value="ECO:0007669"/>
    <property type="project" value="InterPro"/>
</dbReference>